<dbReference type="EMBL" id="NPJF01000074">
    <property type="protein sequence ID" value="OYP53032.1"/>
    <property type="molecule type" value="Genomic_DNA"/>
</dbReference>
<gene>
    <name evidence="1" type="ORF">CIK91_14030</name>
</gene>
<dbReference type="Proteomes" id="UP000216189">
    <property type="component" value="Unassembled WGS sequence"/>
</dbReference>
<sequence length="70" mass="7729">MVILQDFQPGEAPVSDNILLAAHAMGLGAVWAIKYTSCAEIPYHNTLHGIMVRDYYSTTLSANQSENELF</sequence>
<evidence type="ECO:0000313" key="2">
    <source>
        <dbReference type="Proteomes" id="UP000216189"/>
    </source>
</evidence>
<organism evidence="1 2">
    <name type="scientific">Segatella bryantii</name>
    <name type="common">Prevotella bryantii</name>
    <dbReference type="NCBI Taxonomy" id="77095"/>
    <lineage>
        <taxon>Bacteria</taxon>
        <taxon>Pseudomonadati</taxon>
        <taxon>Bacteroidota</taxon>
        <taxon>Bacteroidia</taxon>
        <taxon>Bacteroidales</taxon>
        <taxon>Prevotellaceae</taxon>
        <taxon>Segatella</taxon>
    </lineage>
</organism>
<protein>
    <submittedName>
        <fullName evidence="1">Uncharacterized protein</fullName>
    </submittedName>
</protein>
<dbReference type="RefSeq" id="WP_094449163.1">
    <property type="nucleotide sequence ID" value="NZ_JAVIXB010000016.1"/>
</dbReference>
<comment type="caution">
    <text evidence="1">The sequence shown here is derived from an EMBL/GenBank/DDBJ whole genome shotgun (WGS) entry which is preliminary data.</text>
</comment>
<evidence type="ECO:0000313" key="1">
    <source>
        <dbReference type="EMBL" id="OYP53032.1"/>
    </source>
</evidence>
<name>A0ABX4EES2_SEGBR</name>
<accession>A0ABX4EES2</accession>
<reference evidence="1 2" key="1">
    <citation type="submission" date="2017-08" db="EMBL/GenBank/DDBJ databases">
        <title>Comparative genomics of non-oral Prevotella species.</title>
        <authorList>
            <person name="Accetto T."/>
            <person name="Nograsek B."/>
            <person name="Avgustin G."/>
        </authorList>
    </citation>
    <scope>NUCLEOTIDE SEQUENCE [LARGE SCALE GENOMIC DNA]</scope>
    <source>
        <strain evidence="1 2">TC1-1</strain>
    </source>
</reference>
<keyword evidence="2" id="KW-1185">Reference proteome</keyword>
<proteinExistence type="predicted"/>